<dbReference type="Gene3D" id="1.10.1040.10">
    <property type="entry name" value="N-(1-d-carboxylethyl)-l-norvaline Dehydrogenase, domain 2"/>
    <property type="match status" value="1"/>
</dbReference>
<gene>
    <name evidence="11" type="ORF">KP509_06G046400</name>
</gene>
<evidence type="ECO:0000256" key="8">
    <source>
        <dbReference type="RuleBase" id="RU910714"/>
    </source>
</evidence>
<dbReference type="InterPro" id="IPR006115">
    <property type="entry name" value="6PGDH_NADP-bd"/>
</dbReference>
<dbReference type="InterPro" id="IPR013328">
    <property type="entry name" value="6PGD_dom2"/>
</dbReference>
<keyword evidence="5 8" id="KW-0560">Oxidoreductase</keyword>
<dbReference type="FunFam" id="1.10.1040.10:FF:000006">
    <property type="entry name" value="3-hydroxyisobutyrate dehydrogenase"/>
    <property type="match status" value="1"/>
</dbReference>
<proteinExistence type="inferred from homology"/>
<dbReference type="InterPro" id="IPR008927">
    <property type="entry name" value="6-PGluconate_DH-like_C_sf"/>
</dbReference>
<evidence type="ECO:0000259" key="10">
    <source>
        <dbReference type="Pfam" id="PF14833"/>
    </source>
</evidence>
<evidence type="ECO:0000256" key="6">
    <source>
        <dbReference type="ARBA" id="ARBA00023027"/>
    </source>
</evidence>
<comment type="caution">
    <text evidence="11">The sequence shown here is derived from an EMBL/GenBank/DDBJ whole genome shotgun (WGS) entry which is preliminary data.</text>
</comment>
<evidence type="ECO:0000313" key="12">
    <source>
        <dbReference type="Proteomes" id="UP000825935"/>
    </source>
</evidence>
<dbReference type="SUPFAM" id="SSF48179">
    <property type="entry name" value="6-phosphogluconate dehydrogenase C-terminal domain-like"/>
    <property type="match status" value="1"/>
</dbReference>
<accession>A0A8T2UKG9</accession>
<evidence type="ECO:0000259" key="9">
    <source>
        <dbReference type="Pfam" id="PF03446"/>
    </source>
</evidence>
<evidence type="ECO:0000256" key="2">
    <source>
        <dbReference type="ARBA" id="ARBA00006013"/>
    </source>
</evidence>
<dbReference type="AlphaFoldDB" id="A0A8T2UKG9"/>
<evidence type="ECO:0000256" key="4">
    <source>
        <dbReference type="ARBA" id="ARBA00022456"/>
    </source>
</evidence>
<dbReference type="InterPro" id="IPR002204">
    <property type="entry name" value="3-OH-isobutyrate_DH-rel_CS"/>
</dbReference>
<dbReference type="EMBL" id="CM035411">
    <property type="protein sequence ID" value="KAH7435040.1"/>
    <property type="molecule type" value="Genomic_DNA"/>
</dbReference>
<dbReference type="Proteomes" id="UP000825935">
    <property type="component" value="Chromosome 6"/>
</dbReference>
<dbReference type="GO" id="GO:0051287">
    <property type="term" value="F:NAD binding"/>
    <property type="evidence" value="ECO:0007669"/>
    <property type="project" value="InterPro"/>
</dbReference>
<evidence type="ECO:0000313" key="11">
    <source>
        <dbReference type="EMBL" id="KAH7435040.1"/>
    </source>
</evidence>
<evidence type="ECO:0000256" key="7">
    <source>
        <dbReference type="ARBA" id="ARBA00049197"/>
    </source>
</evidence>
<comment type="catalytic activity">
    <reaction evidence="7 8">
        <text>3-hydroxy-2-methylpropanoate + NAD(+) = 2-methyl-3-oxopropanoate + NADH + H(+)</text>
        <dbReference type="Rhea" id="RHEA:17681"/>
        <dbReference type="ChEBI" id="CHEBI:11805"/>
        <dbReference type="ChEBI" id="CHEBI:15378"/>
        <dbReference type="ChEBI" id="CHEBI:57540"/>
        <dbReference type="ChEBI" id="CHEBI:57700"/>
        <dbReference type="ChEBI" id="CHEBI:57945"/>
        <dbReference type="EC" id="1.1.1.31"/>
    </reaction>
</comment>
<dbReference type="InterPro" id="IPR029154">
    <property type="entry name" value="HIBADH-like_NADP-bd"/>
</dbReference>
<evidence type="ECO:0000256" key="1">
    <source>
        <dbReference type="ARBA" id="ARBA00005109"/>
    </source>
</evidence>
<keyword evidence="12" id="KW-1185">Reference proteome</keyword>
<organism evidence="11 12">
    <name type="scientific">Ceratopteris richardii</name>
    <name type="common">Triangle waterfern</name>
    <dbReference type="NCBI Taxonomy" id="49495"/>
    <lineage>
        <taxon>Eukaryota</taxon>
        <taxon>Viridiplantae</taxon>
        <taxon>Streptophyta</taxon>
        <taxon>Embryophyta</taxon>
        <taxon>Tracheophyta</taxon>
        <taxon>Polypodiopsida</taxon>
        <taxon>Polypodiidae</taxon>
        <taxon>Polypodiales</taxon>
        <taxon>Pteridineae</taxon>
        <taxon>Pteridaceae</taxon>
        <taxon>Parkerioideae</taxon>
        <taxon>Ceratopteris</taxon>
    </lineage>
</organism>
<dbReference type="PANTHER" id="PTHR22981">
    <property type="entry name" value="3-HYDROXYISOBUTYRATE DEHYDROGENASE-RELATED"/>
    <property type="match status" value="1"/>
</dbReference>
<dbReference type="PROSITE" id="PS00895">
    <property type="entry name" value="3_HYDROXYISOBUT_DH"/>
    <property type="match status" value="1"/>
</dbReference>
<dbReference type="Pfam" id="PF03446">
    <property type="entry name" value="NAD_binding_2"/>
    <property type="match status" value="1"/>
</dbReference>
<dbReference type="GO" id="GO:0008442">
    <property type="term" value="F:3-hydroxyisobutyrate dehydrogenase activity"/>
    <property type="evidence" value="ECO:0007669"/>
    <property type="project" value="UniProtKB-EC"/>
</dbReference>
<dbReference type="OrthoDB" id="21615at2759"/>
<dbReference type="EC" id="1.1.1.31" evidence="3 8"/>
<dbReference type="GO" id="GO:0050661">
    <property type="term" value="F:NADP binding"/>
    <property type="evidence" value="ECO:0007669"/>
    <property type="project" value="InterPro"/>
</dbReference>
<dbReference type="GO" id="GO:0006574">
    <property type="term" value="P:L-valine catabolic process"/>
    <property type="evidence" value="ECO:0007669"/>
    <property type="project" value="TreeGrafter"/>
</dbReference>
<dbReference type="InterPro" id="IPR036291">
    <property type="entry name" value="NAD(P)-bd_dom_sf"/>
</dbReference>
<dbReference type="SUPFAM" id="SSF51735">
    <property type="entry name" value="NAD(P)-binding Rossmann-fold domains"/>
    <property type="match status" value="1"/>
</dbReference>
<protein>
    <recommendedName>
        <fullName evidence="3 8">3-hydroxyisobutyrate dehydrogenase</fullName>
        <shortName evidence="8">HIBADH</shortName>
        <ecNumber evidence="3 8">1.1.1.31</ecNumber>
    </recommendedName>
</protein>
<dbReference type="EMBL" id="CM035411">
    <property type="protein sequence ID" value="KAH7435039.1"/>
    <property type="molecule type" value="Genomic_DNA"/>
</dbReference>
<dbReference type="InterPro" id="IPR011548">
    <property type="entry name" value="HIBADH"/>
</dbReference>
<keyword evidence="4 8" id="KW-0101">Branched-chain amino acid catabolism</keyword>
<keyword evidence="6 8" id="KW-0520">NAD</keyword>
<evidence type="ECO:0000256" key="5">
    <source>
        <dbReference type="ARBA" id="ARBA00023002"/>
    </source>
</evidence>
<sequence length="350" mass="36955">MPLRALAPCYRLLQAAATTGRHFSSATSAFQWIGFIGLGNMGSHMANNLIKAGYRLVVHDINDATVQMFSEKGAIAAKSPLEVSELAEVVITMLPSAKAVSDVYMGKNGLLSKRDNLRPFLLIDASTVDPKTSCTISTFSRQCSLAEGRFEGFDHPIVLDSPVSGGVVGAQAGSLTFMVGGIEDGCKAAEPLLSCMGKNILYCGASGTGSAAKICNNLALAVSMAGVSEALSLGQKLGINAHTLTKIFNTSSSRCWSSDTYNPVPGVMKGVPASREYNGGFSCQLMKKDLELAVAAANENNALTPLAVQVKNMYGEMCEGGNGGKDFSSIFKLIYRGSSEEFSVPEEQKF</sequence>
<dbReference type="PANTHER" id="PTHR22981:SF7">
    <property type="entry name" value="3-HYDROXYISOBUTYRATE DEHYDROGENASE, MITOCHONDRIAL"/>
    <property type="match status" value="1"/>
</dbReference>
<dbReference type="Pfam" id="PF14833">
    <property type="entry name" value="NAD_binding_11"/>
    <property type="match status" value="1"/>
</dbReference>
<reference evidence="11" key="1">
    <citation type="submission" date="2021-08" db="EMBL/GenBank/DDBJ databases">
        <title>WGS assembly of Ceratopteris richardii.</title>
        <authorList>
            <person name="Marchant D.B."/>
            <person name="Chen G."/>
            <person name="Jenkins J."/>
            <person name="Shu S."/>
            <person name="Leebens-Mack J."/>
            <person name="Grimwood J."/>
            <person name="Schmutz J."/>
            <person name="Soltis P."/>
            <person name="Soltis D."/>
            <person name="Chen Z.-H."/>
        </authorList>
    </citation>
    <scope>NUCLEOTIDE SEQUENCE</scope>
    <source>
        <strain evidence="11">Whitten #5841</strain>
        <tissue evidence="11">Leaf</tissue>
    </source>
</reference>
<feature type="domain" description="3-hydroxyisobutyrate dehydrogenase-like NAD-binding" evidence="10">
    <location>
        <begin position="207"/>
        <end position="333"/>
    </location>
</feature>
<dbReference type="Gene3D" id="3.40.50.720">
    <property type="entry name" value="NAD(P)-binding Rossmann-like Domain"/>
    <property type="match status" value="1"/>
</dbReference>
<dbReference type="NCBIfam" id="TIGR01692">
    <property type="entry name" value="HIBADH"/>
    <property type="match status" value="1"/>
</dbReference>
<comment type="pathway">
    <text evidence="1 8">Amino-acid degradation; L-valine degradation.</text>
</comment>
<comment type="similarity">
    <text evidence="2">Belongs to the HIBADH-related family. 3-hydroxyisobutyrate dehydrogenase subfamily.</text>
</comment>
<evidence type="ECO:0000256" key="3">
    <source>
        <dbReference type="ARBA" id="ARBA00012991"/>
    </source>
</evidence>
<dbReference type="OMA" id="MGKKVWH"/>
<name>A0A8T2UKG9_CERRI</name>
<feature type="domain" description="6-phosphogluconate dehydrogenase NADP-binding" evidence="9">
    <location>
        <begin position="33"/>
        <end position="204"/>
    </location>
</feature>